<keyword evidence="2" id="KW-1185">Reference proteome</keyword>
<dbReference type="STRING" id="426128.SAMN05660297_02356"/>
<dbReference type="RefSeq" id="WP_090444110.1">
    <property type="nucleotide sequence ID" value="NZ_FOHU01000010.1"/>
</dbReference>
<dbReference type="AlphaFoldDB" id="A0A1I0ECD7"/>
<proteinExistence type="predicted"/>
<reference evidence="1 2" key="1">
    <citation type="submission" date="2016-10" db="EMBL/GenBank/DDBJ databases">
        <authorList>
            <person name="de Groot N.N."/>
        </authorList>
    </citation>
    <scope>NUCLEOTIDE SEQUENCE [LARGE SCALE GENOMIC DNA]</scope>
    <source>
        <strain evidence="1 2">DSM 18979</strain>
    </source>
</reference>
<accession>A0A1I0ECD7</accession>
<organism evidence="1 2">
    <name type="scientific">Natronincola peptidivorans</name>
    <dbReference type="NCBI Taxonomy" id="426128"/>
    <lineage>
        <taxon>Bacteria</taxon>
        <taxon>Bacillati</taxon>
        <taxon>Bacillota</taxon>
        <taxon>Clostridia</taxon>
        <taxon>Peptostreptococcales</taxon>
        <taxon>Natronincolaceae</taxon>
        <taxon>Natronincola</taxon>
    </lineage>
</organism>
<sequence length="336" mass="39962">MRYKLLRVLFFCFILLTFFYTYQFFQRPESIATFQSYTSPALKINKELINAYHSDDLDVKAEAEGQIIKTTLSTIYYEKWQEFIEYIELQLYEENLLPQASQQLVVALNLSKDLAVVVVFDAVADDYIYHSKIENIVPVNKIEFITNPSHSYKSMLIYQTLDEKFGSFFYEEFLQVYLYLSNGFRNIWHKTLYYEEIYKEIWVDPKADENLWNKVIEETIIDFIQDDPLTIKTFTTLEKYTTRSPQYPDKDSFTLLHTDDYKRSYYWSNQFNTFILGEVNKDVFLSDVALLEDMESSREALFGISNSNYKIITSKGEVLYLSKNKFQAMFQSFLEE</sequence>
<dbReference type="Proteomes" id="UP000199568">
    <property type="component" value="Unassembled WGS sequence"/>
</dbReference>
<dbReference type="EMBL" id="FOHU01000010">
    <property type="protein sequence ID" value="SET42130.1"/>
    <property type="molecule type" value="Genomic_DNA"/>
</dbReference>
<evidence type="ECO:0000313" key="2">
    <source>
        <dbReference type="Proteomes" id="UP000199568"/>
    </source>
</evidence>
<evidence type="ECO:0000313" key="1">
    <source>
        <dbReference type="EMBL" id="SET42130.1"/>
    </source>
</evidence>
<gene>
    <name evidence="1" type="ORF">SAMN05660297_02356</name>
</gene>
<name>A0A1I0ECD7_9FIRM</name>
<protein>
    <submittedName>
        <fullName evidence="1">Uncharacterized protein</fullName>
    </submittedName>
</protein>
<dbReference type="OrthoDB" id="1950369at2"/>